<keyword evidence="10" id="KW-1185">Reference proteome</keyword>
<evidence type="ECO:0000256" key="3">
    <source>
        <dbReference type="ARBA" id="ARBA00022475"/>
    </source>
</evidence>
<feature type="transmembrane region" description="Helical" evidence="7">
    <location>
        <begin position="235"/>
        <end position="261"/>
    </location>
</feature>
<evidence type="ECO:0000256" key="4">
    <source>
        <dbReference type="ARBA" id="ARBA00022692"/>
    </source>
</evidence>
<evidence type="ECO:0000256" key="2">
    <source>
        <dbReference type="ARBA" id="ARBA00022448"/>
    </source>
</evidence>
<feature type="transmembrane region" description="Helical" evidence="7">
    <location>
        <begin position="175"/>
        <end position="197"/>
    </location>
</feature>
<evidence type="ECO:0000256" key="5">
    <source>
        <dbReference type="ARBA" id="ARBA00022989"/>
    </source>
</evidence>
<comment type="caution">
    <text evidence="9">The sequence shown here is derived from an EMBL/GenBank/DDBJ whole genome shotgun (WGS) entry which is preliminary data.</text>
</comment>
<feature type="transmembrane region" description="Helical" evidence="7">
    <location>
        <begin position="134"/>
        <end position="155"/>
    </location>
</feature>
<dbReference type="PANTHER" id="PTHR43163:SF3">
    <property type="entry name" value="PEPTIDE ABC TRANSPORTER PERMEASE PROTEIN"/>
    <property type="match status" value="1"/>
</dbReference>
<dbReference type="Pfam" id="PF19300">
    <property type="entry name" value="BPD_transp_1_N"/>
    <property type="match status" value="1"/>
</dbReference>
<keyword evidence="6 7" id="KW-0472">Membrane</keyword>
<dbReference type="InterPro" id="IPR035906">
    <property type="entry name" value="MetI-like_sf"/>
</dbReference>
<name>A0ABR9CPB6_9HYPH</name>
<dbReference type="EMBL" id="JACYXI010000008">
    <property type="protein sequence ID" value="MBD8892695.1"/>
    <property type="molecule type" value="Genomic_DNA"/>
</dbReference>
<comment type="subcellular location">
    <subcellularLocation>
        <location evidence="1 7">Cell membrane</location>
        <topology evidence="1 7">Multi-pass membrane protein</topology>
    </subcellularLocation>
</comment>
<keyword evidence="2 7" id="KW-0813">Transport</keyword>
<dbReference type="SUPFAM" id="SSF161098">
    <property type="entry name" value="MetI-like"/>
    <property type="match status" value="1"/>
</dbReference>
<feature type="domain" description="ABC transmembrane type-1" evidence="8">
    <location>
        <begin position="95"/>
        <end position="304"/>
    </location>
</feature>
<dbReference type="InterPro" id="IPR000515">
    <property type="entry name" value="MetI-like"/>
</dbReference>
<evidence type="ECO:0000256" key="6">
    <source>
        <dbReference type="ARBA" id="ARBA00023136"/>
    </source>
</evidence>
<feature type="transmembrane region" description="Helical" evidence="7">
    <location>
        <begin position="9"/>
        <end position="30"/>
    </location>
</feature>
<sequence length="313" mass="34121">MAKYLLRRIVGMFVVIILVLTIAFVLVRLAPGDPAALMLGPDATPQEAADLRTRLGLDQPIILQYVKFVGNALKGDLGESLFFNRPVISILADRAEPTIFLALMSLFFALFIATPIGIYAAYKRGSLLDQSSVTSAMLAASIPSFLTGLVFQRVLATNLGWFPTAGYGGPDADLWVRLEHLILPSITLGITNSALILRFTRASMLDILGEDYVRTARAKGMPETRVVLRHALKNAGIPIITVVGLTFALLVSGAVVTERVFNLPGMGNLVVNAVLRRDYPVIQGTLIVVASIYVLINLATDLLYFFIDKRVKY</sequence>
<dbReference type="RefSeq" id="WP_192148816.1">
    <property type="nucleotide sequence ID" value="NZ_JACYXI010000008.1"/>
</dbReference>
<evidence type="ECO:0000259" key="8">
    <source>
        <dbReference type="PROSITE" id="PS50928"/>
    </source>
</evidence>
<dbReference type="InterPro" id="IPR045621">
    <property type="entry name" value="BPD_transp_1_N"/>
</dbReference>
<evidence type="ECO:0000313" key="9">
    <source>
        <dbReference type="EMBL" id="MBD8892695.1"/>
    </source>
</evidence>
<protein>
    <submittedName>
        <fullName evidence="9">ABC transporter permease</fullName>
    </submittedName>
</protein>
<organism evidence="9 10">
    <name type="scientific">Roseibium litorale</name>
    <dbReference type="NCBI Taxonomy" id="2803841"/>
    <lineage>
        <taxon>Bacteria</taxon>
        <taxon>Pseudomonadati</taxon>
        <taxon>Pseudomonadota</taxon>
        <taxon>Alphaproteobacteria</taxon>
        <taxon>Hyphomicrobiales</taxon>
        <taxon>Stappiaceae</taxon>
        <taxon>Roseibium</taxon>
    </lineage>
</organism>
<feature type="transmembrane region" description="Helical" evidence="7">
    <location>
        <begin position="281"/>
        <end position="307"/>
    </location>
</feature>
<reference evidence="10" key="1">
    <citation type="submission" date="2020-09" db="EMBL/GenBank/DDBJ databases">
        <title>The genome sequence of strain Labrenzia suaedae 4C16A.</title>
        <authorList>
            <person name="Liu Y."/>
        </authorList>
    </citation>
    <scope>NUCLEOTIDE SEQUENCE [LARGE SCALE GENOMIC DNA]</scope>
    <source>
        <strain evidence="10">4C16A</strain>
    </source>
</reference>
<keyword evidence="3" id="KW-1003">Cell membrane</keyword>
<accession>A0ABR9CPB6</accession>
<dbReference type="CDD" id="cd06261">
    <property type="entry name" value="TM_PBP2"/>
    <property type="match status" value="1"/>
</dbReference>
<dbReference type="Proteomes" id="UP000632063">
    <property type="component" value="Unassembled WGS sequence"/>
</dbReference>
<dbReference type="Gene3D" id="1.10.3720.10">
    <property type="entry name" value="MetI-like"/>
    <property type="match status" value="1"/>
</dbReference>
<evidence type="ECO:0000256" key="7">
    <source>
        <dbReference type="RuleBase" id="RU363032"/>
    </source>
</evidence>
<evidence type="ECO:0000313" key="10">
    <source>
        <dbReference type="Proteomes" id="UP000632063"/>
    </source>
</evidence>
<feature type="transmembrane region" description="Helical" evidence="7">
    <location>
        <begin position="99"/>
        <end position="122"/>
    </location>
</feature>
<keyword evidence="4 7" id="KW-0812">Transmembrane</keyword>
<comment type="similarity">
    <text evidence="7">Belongs to the binding-protein-dependent transport system permease family.</text>
</comment>
<dbReference type="PROSITE" id="PS50928">
    <property type="entry name" value="ABC_TM1"/>
    <property type="match status" value="1"/>
</dbReference>
<reference evidence="9 10" key="2">
    <citation type="journal article" date="2021" name="Int. J. Syst. Evol. Microbiol.">
        <title>Roseibium litorale sp. nov., isolated from a tidal flat sediment and proposal for the reclassification of Labrenzia polysiphoniae as Roseibium polysiphoniae comb. nov.</title>
        <authorList>
            <person name="Liu Y."/>
            <person name="Pei T."/>
            <person name="Du J."/>
            <person name="Chao M."/>
            <person name="Deng M.R."/>
            <person name="Zhu H."/>
        </authorList>
    </citation>
    <scope>NUCLEOTIDE SEQUENCE [LARGE SCALE GENOMIC DNA]</scope>
    <source>
        <strain evidence="9 10">4C16A</strain>
    </source>
</reference>
<keyword evidence="5 7" id="KW-1133">Transmembrane helix</keyword>
<dbReference type="PANTHER" id="PTHR43163">
    <property type="entry name" value="DIPEPTIDE TRANSPORT SYSTEM PERMEASE PROTEIN DPPB-RELATED"/>
    <property type="match status" value="1"/>
</dbReference>
<dbReference type="Pfam" id="PF00528">
    <property type="entry name" value="BPD_transp_1"/>
    <property type="match status" value="1"/>
</dbReference>
<gene>
    <name evidence="9" type="ORF">IG616_14215</name>
</gene>
<evidence type="ECO:0000256" key="1">
    <source>
        <dbReference type="ARBA" id="ARBA00004651"/>
    </source>
</evidence>
<proteinExistence type="inferred from homology"/>